<reference evidence="10 11" key="1">
    <citation type="journal article" date="2023" name="Hortic Res">
        <title>Pangenome of water caltrop reveals structural variations and asymmetric subgenome divergence after allopolyploidization.</title>
        <authorList>
            <person name="Zhang X."/>
            <person name="Chen Y."/>
            <person name="Wang L."/>
            <person name="Yuan Y."/>
            <person name="Fang M."/>
            <person name="Shi L."/>
            <person name="Lu R."/>
            <person name="Comes H.P."/>
            <person name="Ma Y."/>
            <person name="Chen Y."/>
            <person name="Huang G."/>
            <person name="Zhou Y."/>
            <person name="Zheng Z."/>
            <person name="Qiu Y."/>
        </authorList>
    </citation>
    <scope>NUCLEOTIDE SEQUENCE [LARGE SCALE GENOMIC DNA]</scope>
    <source>
        <tissue evidence="10">Roots</tissue>
    </source>
</reference>
<dbReference type="GO" id="GO:0003700">
    <property type="term" value="F:DNA-binding transcription factor activity"/>
    <property type="evidence" value="ECO:0007669"/>
    <property type="project" value="InterPro"/>
</dbReference>
<feature type="domain" description="AP2/ERF" evidence="9">
    <location>
        <begin position="71"/>
        <end position="128"/>
    </location>
</feature>
<feature type="compositionally biased region" description="Basic and acidic residues" evidence="8">
    <location>
        <begin position="1"/>
        <end position="12"/>
    </location>
</feature>
<keyword evidence="3" id="KW-0238">DNA-binding</keyword>
<keyword evidence="4" id="KW-0010">Activator</keyword>
<gene>
    <name evidence="10" type="ORF">SAY87_021113</name>
</gene>
<dbReference type="InterPro" id="IPR051032">
    <property type="entry name" value="AP2/ERF_TF_ERF_subfamily"/>
</dbReference>
<evidence type="ECO:0000256" key="2">
    <source>
        <dbReference type="ARBA" id="ARBA00023015"/>
    </source>
</evidence>
<evidence type="ECO:0000313" key="10">
    <source>
        <dbReference type="EMBL" id="KAK4752315.1"/>
    </source>
</evidence>
<comment type="similarity">
    <text evidence="7">Belongs to the AP2/ERF transcription factor family. ERF subfamily.</text>
</comment>
<dbReference type="EMBL" id="JAXIOK010000016">
    <property type="protein sequence ID" value="KAK4752315.1"/>
    <property type="molecule type" value="Genomic_DNA"/>
</dbReference>
<dbReference type="PANTHER" id="PTHR31985:SF130">
    <property type="entry name" value="ETHYLENE-RESPONSIVE TRANSCRIPTION FACTOR ERF034"/>
    <property type="match status" value="1"/>
</dbReference>
<evidence type="ECO:0000313" key="11">
    <source>
        <dbReference type="Proteomes" id="UP001345219"/>
    </source>
</evidence>
<dbReference type="AlphaFoldDB" id="A0AAN7PVE0"/>
<feature type="region of interest" description="Disordered" evidence="8">
    <location>
        <begin position="1"/>
        <end position="68"/>
    </location>
</feature>
<dbReference type="PRINTS" id="PR00367">
    <property type="entry name" value="ETHRSPELEMNT"/>
</dbReference>
<evidence type="ECO:0000256" key="1">
    <source>
        <dbReference type="ARBA" id="ARBA00004123"/>
    </source>
</evidence>
<proteinExistence type="inferred from homology"/>
<dbReference type="Gene3D" id="3.30.730.10">
    <property type="entry name" value="AP2/ERF domain"/>
    <property type="match status" value="1"/>
</dbReference>
<evidence type="ECO:0000259" key="9">
    <source>
        <dbReference type="PROSITE" id="PS51032"/>
    </source>
</evidence>
<dbReference type="GO" id="GO:0003677">
    <property type="term" value="F:DNA binding"/>
    <property type="evidence" value="ECO:0007669"/>
    <property type="project" value="UniProtKB-KW"/>
</dbReference>
<dbReference type="PROSITE" id="PS51032">
    <property type="entry name" value="AP2_ERF"/>
    <property type="match status" value="1"/>
</dbReference>
<dbReference type="InterPro" id="IPR001471">
    <property type="entry name" value="AP2/ERF_dom"/>
</dbReference>
<dbReference type="FunFam" id="3.30.730.10:FF:000001">
    <property type="entry name" value="Ethylene-responsive transcription factor 2"/>
    <property type="match status" value="1"/>
</dbReference>
<evidence type="ECO:0000256" key="8">
    <source>
        <dbReference type="SAM" id="MobiDB-lite"/>
    </source>
</evidence>
<dbReference type="InterPro" id="IPR036955">
    <property type="entry name" value="AP2/ERF_dom_sf"/>
</dbReference>
<dbReference type="SMART" id="SM00380">
    <property type="entry name" value="AP2"/>
    <property type="match status" value="1"/>
</dbReference>
<comment type="subcellular location">
    <subcellularLocation>
        <location evidence="1">Nucleus</location>
    </subcellularLocation>
</comment>
<dbReference type="GO" id="GO:0005634">
    <property type="term" value="C:nucleus"/>
    <property type="evidence" value="ECO:0007669"/>
    <property type="project" value="UniProtKB-SubCell"/>
</dbReference>
<comment type="caution">
    <text evidence="10">The sequence shown here is derived from an EMBL/GenBank/DDBJ whole genome shotgun (WGS) entry which is preliminary data.</text>
</comment>
<keyword evidence="5" id="KW-0804">Transcription</keyword>
<dbReference type="Pfam" id="PF00847">
    <property type="entry name" value="AP2"/>
    <property type="match status" value="1"/>
</dbReference>
<evidence type="ECO:0000256" key="6">
    <source>
        <dbReference type="ARBA" id="ARBA00023242"/>
    </source>
</evidence>
<keyword evidence="11" id="KW-1185">Reference proteome</keyword>
<evidence type="ECO:0000256" key="3">
    <source>
        <dbReference type="ARBA" id="ARBA00023125"/>
    </source>
</evidence>
<sequence length="266" mass="28919">MAQHHIDIENGARESFPTTSSSSSTGTSALSSCSDVQTPKPAKFIKKVRRECRQPDRSTIEENNEGSKHSAYRGVRMRSWGKWVSEIREPRKKSRIWLGTYPTAEMAARAHDVGALAIKGQSAFLNFPELARDMPRPASNSPKDIQAAAAKAAAAETASCPPNHCDLDGTTEAAETNQLMNLSSSSSLGHSSSNQECSTSCASSGQYCEDALFDLPDLFVKGLGGDGNDEYRFYSSSTSFSSLSWQTVCVSDSGSHVDEVFSWEYY</sequence>
<dbReference type="Proteomes" id="UP001345219">
    <property type="component" value="Chromosome 16"/>
</dbReference>
<feature type="compositionally biased region" description="Low complexity" evidence="8">
    <location>
        <begin position="15"/>
        <end position="34"/>
    </location>
</feature>
<accession>A0AAN7PVE0</accession>
<keyword evidence="6" id="KW-0539">Nucleus</keyword>
<organism evidence="10 11">
    <name type="scientific">Trapa incisa</name>
    <dbReference type="NCBI Taxonomy" id="236973"/>
    <lineage>
        <taxon>Eukaryota</taxon>
        <taxon>Viridiplantae</taxon>
        <taxon>Streptophyta</taxon>
        <taxon>Embryophyta</taxon>
        <taxon>Tracheophyta</taxon>
        <taxon>Spermatophyta</taxon>
        <taxon>Magnoliopsida</taxon>
        <taxon>eudicotyledons</taxon>
        <taxon>Gunneridae</taxon>
        <taxon>Pentapetalae</taxon>
        <taxon>rosids</taxon>
        <taxon>malvids</taxon>
        <taxon>Myrtales</taxon>
        <taxon>Lythraceae</taxon>
        <taxon>Trapa</taxon>
    </lineage>
</organism>
<dbReference type="PANTHER" id="PTHR31985">
    <property type="entry name" value="ETHYLENE-RESPONSIVE TRANSCRIPTION FACTOR ERF042-RELATED"/>
    <property type="match status" value="1"/>
</dbReference>
<evidence type="ECO:0000256" key="7">
    <source>
        <dbReference type="ARBA" id="ARBA00024343"/>
    </source>
</evidence>
<dbReference type="SUPFAM" id="SSF54171">
    <property type="entry name" value="DNA-binding domain"/>
    <property type="match status" value="1"/>
</dbReference>
<keyword evidence="2" id="KW-0805">Transcription regulation</keyword>
<name>A0AAN7PVE0_9MYRT</name>
<dbReference type="CDD" id="cd00018">
    <property type="entry name" value="AP2"/>
    <property type="match status" value="1"/>
</dbReference>
<evidence type="ECO:0000256" key="5">
    <source>
        <dbReference type="ARBA" id="ARBA00023163"/>
    </source>
</evidence>
<protein>
    <recommendedName>
        <fullName evidence="9">AP2/ERF domain-containing protein</fullName>
    </recommendedName>
</protein>
<evidence type="ECO:0000256" key="4">
    <source>
        <dbReference type="ARBA" id="ARBA00023159"/>
    </source>
</evidence>
<feature type="compositionally biased region" description="Basic and acidic residues" evidence="8">
    <location>
        <begin position="51"/>
        <end position="68"/>
    </location>
</feature>
<dbReference type="InterPro" id="IPR016177">
    <property type="entry name" value="DNA-bd_dom_sf"/>
</dbReference>